<evidence type="ECO:0000256" key="1">
    <source>
        <dbReference type="ARBA" id="ARBA00006484"/>
    </source>
</evidence>
<protein>
    <submittedName>
        <fullName evidence="3">Glucose 1-dehydrogenase</fullName>
        <ecNumber evidence="3">1.1.1.47</ecNumber>
    </submittedName>
</protein>
<evidence type="ECO:0000256" key="2">
    <source>
        <dbReference type="ARBA" id="ARBA00023002"/>
    </source>
</evidence>
<dbReference type="Proteomes" id="UP000460435">
    <property type="component" value="Unassembled WGS sequence"/>
</dbReference>
<organism evidence="3 4">
    <name type="scientific">Phytoactinopolyspora mesophila</name>
    <dbReference type="NCBI Taxonomy" id="2650750"/>
    <lineage>
        <taxon>Bacteria</taxon>
        <taxon>Bacillati</taxon>
        <taxon>Actinomycetota</taxon>
        <taxon>Actinomycetes</taxon>
        <taxon>Jiangellales</taxon>
        <taxon>Jiangellaceae</taxon>
        <taxon>Phytoactinopolyspora</taxon>
    </lineage>
</organism>
<dbReference type="PANTHER" id="PTHR24321">
    <property type="entry name" value="DEHYDROGENASES, SHORT CHAIN"/>
    <property type="match status" value="1"/>
</dbReference>
<keyword evidence="2 3" id="KW-0560">Oxidoreductase</keyword>
<dbReference type="GO" id="GO:0047936">
    <property type="term" value="F:glucose 1-dehydrogenase [NAD(P)+] activity"/>
    <property type="evidence" value="ECO:0007669"/>
    <property type="project" value="UniProtKB-EC"/>
</dbReference>
<dbReference type="Pfam" id="PF13561">
    <property type="entry name" value="adh_short_C2"/>
    <property type="match status" value="1"/>
</dbReference>
<gene>
    <name evidence="3" type="ORF">F7O44_15745</name>
</gene>
<dbReference type="NCBIfam" id="NF005559">
    <property type="entry name" value="PRK07231.1"/>
    <property type="match status" value="1"/>
</dbReference>
<dbReference type="SUPFAM" id="SSF51735">
    <property type="entry name" value="NAD(P)-binding Rossmann-fold domains"/>
    <property type="match status" value="1"/>
</dbReference>
<dbReference type="RefSeq" id="WP_162451223.1">
    <property type="nucleotide sequence ID" value="NZ_WLZY01000005.1"/>
</dbReference>
<dbReference type="CDD" id="cd05233">
    <property type="entry name" value="SDR_c"/>
    <property type="match status" value="1"/>
</dbReference>
<comment type="caution">
    <text evidence="3">The sequence shown here is derived from an EMBL/GenBank/DDBJ whole genome shotgun (WGS) entry which is preliminary data.</text>
</comment>
<dbReference type="PRINTS" id="PR00081">
    <property type="entry name" value="GDHRDH"/>
</dbReference>
<evidence type="ECO:0000313" key="3">
    <source>
        <dbReference type="EMBL" id="NDL58522.1"/>
    </source>
</evidence>
<name>A0A7K3M6K3_9ACTN</name>
<dbReference type="InterPro" id="IPR002347">
    <property type="entry name" value="SDR_fam"/>
</dbReference>
<accession>A0A7K3M6K3</accession>
<comment type="similarity">
    <text evidence="1">Belongs to the short-chain dehydrogenases/reductases (SDR) family.</text>
</comment>
<dbReference type="EC" id="1.1.1.47" evidence="3"/>
<dbReference type="InterPro" id="IPR036291">
    <property type="entry name" value="NAD(P)-bd_dom_sf"/>
</dbReference>
<dbReference type="FunFam" id="3.40.50.720:FF:000084">
    <property type="entry name" value="Short-chain dehydrogenase reductase"/>
    <property type="match status" value="1"/>
</dbReference>
<dbReference type="Gene3D" id="3.40.50.720">
    <property type="entry name" value="NAD(P)-binding Rossmann-like Domain"/>
    <property type="match status" value="1"/>
</dbReference>
<evidence type="ECO:0000313" key="4">
    <source>
        <dbReference type="Proteomes" id="UP000460435"/>
    </source>
</evidence>
<proteinExistence type="inferred from homology"/>
<dbReference type="PANTHER" id="PTHR24321:SF14">
    <property type="entry name" value="SHORT-CHAIN TYPE DEHYDROGENASE_REDUCTASE BLR2146-RELATED"/>
    <property type="match status" value="1"/>
</dbReference>
<dbReference type="AlphaFoldDB" id="A0A7K3M6K3"/>
<keyword evidence="4" id="KW-1185">Reference proteome</keyword>
<dbReference type="PRINTS" id="PR00080">
    <property type="entry name" value="SDRFAMILY"/>
</dbReference>
<reference evidence="3 4" key="1">
    <citation type="submission" date="2019-11" db="EMBL/GenBank/DDBJ databases">
        <authorList>
            <person name="Li X.-J."/>
            <person name="Feng X.-M."/>
        </authorList>
    </citation>
    <scope>NUCLEOTIDE SEQUENCE [LARGE SCALE GENOMIC DNA]</scope>
    <source>
        <strain evidence="3 4">XMNu-373</strain>
    </source>
</reference>
<dbReference type="EMBL" id="WLZY01000005">
    <property type="protein sequence ID" value="NDL58522.1"/>
    <property type="molecule type" value="Genomic_DNA"/>
</dbReference>
<sequence length="268" mass="28297">MQRFDGRVALVTGGAHGIGRATAARLASEGASVAIADLDTEAAQKTADELTSADQIMALPCDVTDRESVDAAMAAVVERFGGLDVLVNNVGINGGPQFEDMDEAEWYRQLDPTLYGAVRCIKAALPMLLAARDGASVVSIGSVNGIAAFGNEAYSAAKAGLVNLTENLALRYGRHGVRFNLVAPATIHTRHWHQQFRDDPELLEMLGDLYPLGRIGQPEDIAAAVAYLASDDAAWVTGTVLRVDGGILAGAPSFLAAMRGHAERRNGR</sequence>